<proteinExistence type="predicted"/>
<protein>
    <recommendedName>
        <fullName evidence="5">Lysyl-tRNA synthetase</fullName>
    </recommendedName>
</protein>
<dbReference type="AlphaFoldDB" id="A0A4U0Y1J0"/>
<evidence type="ECO:0000313" key="9">
    <source>
        <dbReference type="Proteomes" id="UP000308768"/>
    </source>
</evidence>
<dbReference type="InterPro" id="IPR045864">
    <property type="entry name" value="aa-tRNA-synth_II/BPL/LPL"/>
</dbReference>
<feature type="region of interest" description="Disordered" evidence="6">
    <location>
        <begin position="561"/>
        <end position="608"/>
    </location>
</feature>
<keyword evidence="4" id="KW-0030">Aminoacyl-tRNA synthetase</keyword>
<dbReference type="Gene3D" id="2.40.50.140">
    <property type="entry name" value="Nucleic acid-binding proteins"/>
    <property type="match status" value="1"/>
</dbReference>
<dbReference type="Gene3D" id="3.30.930.10">
    <property type="entry name" value="Bira Bifunctional Protein, Domain 2"/>
    <property type="match status" value="1"/>
</dbReference>
<dbReference type="Proteomes" id="UP000308768">
    <property type="component" value="Unassembled WGS sequence"/>
</dbReference>
<keyword evidence="3" id="KW-0067">ATP-binding</keyword>
<dbReference type="InterPro" id="IPR018149">
    <property type="entry name" value="Lys-tRNA-synth_II_C"/>
</dbReference>
<sequence length="608" mass="67144">MNSSICHFLRPCLRKGVKPTARAAHARFFVAVQRQLSTPSQRAPLTTTDKERLWKLQEDGGLEDYYPRLDSKTRGSPVSTKSFAERYAGLAANEVNKDETCTVYGRVSSYRFAGSRLVFFDLRDGQTTVQGFCNFGVLKKAGVPQDQWDRFKRLLRRGDWFSITGHPTRTSAGELSILAAQIPQTISLALHQIPPGLDPETRARHRHVDLIVNEKAGDTLRLRHHIEKYLCNFLDDRDFVKVNTPLLTAGAGGAVARPFETKATELADTTLNLRIAPELWLKRLVVGNMGRVYELGPAFRNEGVDATHNPEFTILEFYMPFANLEDLIEMTEDMFRGLAETVRSLVQSSLTSLPPLDTDFQPPFKRLEFIPSLNAAIQSTHPSLALPNLASSTAHSDLLALFTALHLLIPAGATLPRLLDALCAHYLEPQCTAPTFITHPPAALSPLSKSFLDPVTGQLVAARAELFVARREFVNCYEEENSPFAQRAKLEAQLAFRRTDGEGDGRSGVDEAYLEALEWGLPPTGGWGLGIERTVMLFAGQKRIGDVLSFGTLRNVAALGAGKGREKRREGPRGAGGEREAMADSNWTTRDFRVVGTGARDTDDKGSA</sequence>
<evidence type="ECO:0000313" key="8">
    <source>
        <dbReference type="EMBL" id="TKA81913.1"/>
    </source>
</evidence>
<name>A0A4U0Y1J0_9PEZI</name>
<dbReference type="Pfam" id="PF00152">
    <property type="entry name" value="tRNA-synt_2"/>
    <property type="match status" value="1"/>
</dbReference>
<organism evidence="8 9">
    <name type="scientific">Cryomyces minteri</name>
    <dbReference type="NCBI Taxonomy" id="331657"/>
    <lineage>
        <taxon>Eukaryota</taxon>
        <taxon>Fungi</taxon>
        <taxon>Dikarya</taxon>
        <taxon>Ascomycota</taxon>
        <taxon>Pezizomycotina</taxon>
        <taxon>Dothideomycetes</taxon>
        <taxon>Dothideomycetes incertae sedis</taxon>
        <taxon>Cryomyces</taxon>
    </lineage>
</organism>
<dbReference type="PANTHER" id="PTHR42918">
    <property type="entry name" value="LYSYL-TRNA SYNTHETASE"/>
    <property type="match status" value="1"/>
</dbReference>
<evidence type="ECO:0000256" key="4">
    <source>
        <dbReference type="ARBA" id="ARBA00023146"/>
    </source>
</evidence>
<dbReference type="SUPFAM" id="SSF55681">
    <property type="entry name" value="Class II aaRS and biotin synthetases"/>
    <property type="match status" value="1"/>
</dbReference>
<evidence type="ECO:0000256" key="5">
    <source>
        <dbReference type="ARBA" id="ARBA00030563"/>
    </source>
</evidence>
<dbReference type="STRING" id="331657.A0A4U0Y1J0"/>
<dbReference type="InterPro" id="IPR004364">
    <property type="entry name" value="Aa-tRNA-synt_II"/>
</dbReference>
<dbReference type="CDD" id="cd04322">
    <property type="entry name" value="LysRS_N"/>
    <property type="match status" value="1"/>
</dbReference>
<feature type="compositionally biased region" description="Basic and acidic residues" evidence="6">
    <location>
        <begin position="563"/>
        <end position="582"/>
    </location>
</feature>
<dbReference type="PROSITE" id="PS50862">
    <property type="entry name" value="AA_TRNA_LIGASE_II"/>
    <property type="match status" value="1"/>
</dbReference>
<dbReference type="GO" id="GO:0000049">
    <property type="term" value="F:tRNA binding"/>
    <property type="evidence" value="ECO:0007669"/>
    <property type="project" value="TreeGrafter"/>
</dbReference>
<dbReference type="GO" id="GO:0005739">
    <property type="term" value="C:mitochondrion"/>
    <property type="evidence" value="ECO:0007669"/>
    <property type="project" value="TreeGrafter"/>
</dbReference>
<feature type="domain" description="Aminoacyl-transfer RNA synthetases class-II family profile" evidence="7">
    <location>
        <begin position="220"/>
        <end position="572"/>
    </location>
</feature>
<dbReference type="Pfam" id="PF01336">
    <property type="entry name" value="tRNA_anti-codon"/>
    <property type="match status" value="1"/>
</dbReference>
<evidence type="ECO:0000256" key="2">
    <source>
        <dbReference type="ARBA" id="ARBA00022741"/>
    </source>
</evidence>
<evidence type="ECO:0000259" key="7">
    <source>
        <dbReference type="PROSITE" id="PS50862"/>
    </source>
</evidence>
<dbReference type="PANTHER" id="PTHR42918:SF5">
    <property type="entry name" value="LYSINE--TRNA LIGASE, MITOCHONDRIAL"/>
    <property type="match status" value="1"/>
</dbReference>
<dbReference type="InterPro" id="IPR044136">
    <property type="entry name" value="Lys-tRNA-ligase_II_N"/>
</dbReference>
<evidence type="ECO:0000256" key="6">
    <source>
        <dbReference type="SAM" id="MobiDB-lite"/>
    </source>
</evidence>
<reference evidence="8 9" key="1">
    <citation type="submission" date="2017-03" db="EMBL/GenBank/DDBJ databases">
        <title>Genomes of endolithic fungi from Antarctica.</title>
        <authorList>
            <person name="Coleine C."/>
            <person name="Masonjones S."/>
            <person name="Stajich J.E."/>
        </authorList>
    </citation>
    <scope>NUCLEOTIDE SEQUENCE [LARGE SCALE GENOMIC DNA]</scope>
    <source>
        <strain evidence="8 9">CCFEE 5187</strain>
    </source>
</reference>
<dbReference type="OrthoDB" id="21243at2759"/>
<dbReference type="GO" id="GO:0070154">
    <property type="term" value="P:mitochondrial lysyl-tRNA aminoacylation"/>
    <property type="evidence" value="ECO:0007669"/>
    <property type="project" value="TreeGrafter"/>
</dbReference>
<dbReference type="InterPro" id="IPR012340">
    <property type="entry name" value="NA-bd_OB-fold"/>
</dbReference>
<dbReference type="PRINTS" id="PR00982">
    <property type="entry name" value="TRNASYNTHLYS"/>
</dbReference>
<gene>
    <name evidence="8" type="ORF">B0A49_00146</name>
</gene>
<dbReference type="EMBL" id="NAJN01000011">
    <property type="protein sequence ID" value="TKA81913.1"/>
    <property type="molecule type" value="Genomic_DNA"/>
</dbReference>
<keyword evidence="2" id="KW-0547">Nucleotide-binding</keyword>
<dbReference type="InterPro" id="IPR006195">
    <property type="entry name" value="aa-tRNA-synth_II"/>
</dbReference>
<keyword evidence="1" id="KW-0436">Ligase</keyword>
<keyword evidence="9" id="KW-1185">Reference proteome</keyword>
<evidence type="ECO:0000256" key="1">
    <source>
        <dbReference type="ARBA" id="ARBA00022598"/>
    </source>
</evidence>
<comment type="caution">
    <text evidence="8">The sequence shown here is derived from an EMBL/GenBank/DDBJ whole genome shotgun (WGS) entry which is preliminary data.</text>
</comment>
<dbReference type="InterPro" id="IPR004365">
    <property type="entry name" value="NA-bd_OB_tRNA"/>
</dbReference>
<accession>A0A4U0Y1J0</accession>
<dbReference type="GO" id="GO:0004824">
    <property type="term" value="F:lysine-tRNA ligase activity"/>
    <property type="evidence" value="ECO:0007669"/>
    <property type="project" value="InterPro"/>
</dbReference>
<dbReference type="GO" id="GO:0005524">
    <property type="term" value="F:ATP binding"/>
    <property type="evidence" value="ECO:0007669"/>
    <property type="project" value="UniProtKB-KW"/>
</dbReference>
<evidence type="ECO:0000256" key="3">
    <source>
        <dbReference type="ARBA" id="ARBA00022840"/>
    </source>
</evidence>
<dbReference type="SUPFAM" id="SSF50249">
    <property type="entry name" value="Nucleic acid-binding proteins"/>
    <property type="match status" value="1"/>
</dbReference>